<keyword evidence="4" id="KW-1185">Reference proteome</keyword>
<dbReference type="OMA" id="KVGVNGQ"/>
<organism evidence="4">
    <name type="scientific">Camponotus floridanus</name>
    <name type="common">Florida carpenter ant</name>
    <dbReference type="NCBI Taxonomy" id="104421"/>
    <lineage>
        <taxon>Eukaryota</taxon>
        <taxon>Metazoa</taxon>
        <taxon>Ecdysozoa</taxon>
        <taxon>Arthropoda</taxon>
        <taxon>Hexapoda</taxon>
        <taxon>Insecta</taxon>
        <taxon>Pterygota</taxon>
        <taxon>Neoptera</taxon>
        <taxon>Endopterygota</taxon>
        <taxon>Hymenoptera</taxon>
        <taxon>Apocrita</taxon>
        <taxon>Aculeata</taxon>
        <taxon>Formicoidea</taxon>
        <taxon>Formicidae</taxon>
        <taxon>Formicinae</taxon>
        <taxon>Camponotus</taxon>
    </lineage>
</organism>
<feature type="non-terminal residue" evidence="3">
    <location>
        <position position="1"/>
    </location>
</feature>
<dbReference type="InterPro" id="IPR001995">
    <property type="entry name" value="Peptidase_A2_cat"/>
</dbReference>
<evidence type="ECO:0000256" key="1">
    <source>
        <dbReference type="SAM" id="MobiDB-lite"/>
    </source>
</evidence>
<evidence type="ECO:0000259" key="2">
    <source>
        <dbReference type="PROSITE" id="PS50175"/>
    </source>
</evidence>
<dbReference type="Proteomes" id="UP000000311">
    <property type="component" value="Unassembled WGS sequence"/>
</dbReference>
<name>E2A9S9_CAMFO</name>
<reference evidence="3 4" key="1">
    <citation type="journal article" date="2010" name="Science">
        <title>Genomic comparison of the ants Camponotus floridanus and Harpegnathos saltator.</title>
        <authorList>
            <person name="Bonasio R."/>
            <person name="Zhang G."/>
            <person name="Ye C."/>
            <person name="Mutti N.S."/>
            <person name="Fang X."/>
            <person name="Qin N."/>
            <person name="Donahue G."/>
            <person name="Yang P."/>
            <person name="Li Q."/>
            <person name="Li C."/>
            <person name="Zhang P."/>
            <person name="Huang Z."/>
            <person name="Berger S.L."/>
            <person name="Reinberg D."/>
            <person name="Wang J."/>
            <person name="Liebig J."/>
        </authorList>
    </citation>
    <scope>NUCLEOTIDE SEQUENCE [LARGE SCALE GENOMIC DNA]</scope>
    <source>
        <strain evidence="4">C129</strain>
    </source>
</reference>
<dbReference type="OrthoDB" id="7692148at2759"/>
<dbReference type="InParanoid" id="E2A9S9"/>
<feature type="compositionally biased region" description="Polar residues" evidence="1">
    <location>
        <begin position="86"/>
        <end position="95"/>
    </location>
</feature>
<protein>
    <recommendedName>
        <fullName evidence="2">Peptidase A2 domain-containing protein</fullName>
    </recommendedName>
</protein>
<dbReference type="PANTHER" id="PTHR47331">
    <property type="entry name" value="PHD-TYPE DOMAIN-CONTAINING PROTEIN"/>
    <property type="match status" value="1"/>
</dbReference>
<dbReference type="AlphaFoldDB" id="E2A9S9"/>
<dbReference type="GO" id="GO:0004190">
    <property type="term" value="F:aspartic-type endopeptidase activity"/>
    <property type="evidence" value="ECO:0007669"/>
    <property type="project" value="InterPro"/>
</dbReference>
<dbReference type="EMBL" id="GL437927">
    <property type="protein sequence ID" value="EFN69810.1"/>
    <property type="molecule type" value="Genomic_DNA"/>
</dbReference>
<evidence type="ECO:0000313" key="3">
    <source>
        <dbReference type="EMBL" id="EFN69810.1"/>
    </source>
</evidence>
<feature type="domain" description="Peptidase A2" evidence="2">
    <location>
        <begin position="214"/>
        <end position="265"/>
    </location>
</feature>
<gene>
    <name evidence="3" type="ORF">EAG_07634</name>
</gene>
<dbReference type="GO" id="GO:0006508">
    <property type="term" value="P:proteolysis"/>
    <property type="evidence" value="ECO:0007669"/>
    <property type="project" value="InterPro"/>
</dbReference>
<dbReference type="PANTHER" id="PTHR47331:SF5">
    <property type="entry name" value="RIBONUCLEASE H"/>
    <property type="match status" value="1"/>
</dbReference>
<accession>E2A9S9</accession>
<feature type="non-terminal residue" evidence="3">
    <location>
        <position position="265"/>
    </location>
</feature>
<dbReference type="PROSITE" id="PS50175">
    <property type="entry name" value="ASP_PROT_RETROV"/>
    <property type="match status" value="1"/>
</dbReference>
<evidence type="ECO:0000313" key="4">
    <source>
        <dbReference type="Proteomes" id="UP000000311"/>
    </source>
</evidence>
<proteinExistence type="predicted"/>
<sequence>LRKLYHSVSSTVGALESIGRPITRGEDLFVHLTVELLDSRSRRDWEHAVGSSAEPPTYTELLEFLKRRMHTLESLQPAKVEAKPSTPGTSSSKQTRALHARKQDGNRGRCSLCHSDHYILRCDAYQAKTAKERKKHVEAANLCLNCLGRHPVDDCSSQKRCTACRVPHHTTLHDACRMSEVVTSHIAQKPPEAPLAVLLATARVADRFDILHSARALIDQGSESSLIAESLAQRLRLPRSSASVSIFGVGGVQTGRSRSLVTVSI</sequence>
<feature type="region of interest" description="Disordered" evidence="1">
    <location>
        <begin position="75"/>
        <end position="107"/>
    </location>
</feature>